<keyword evidence="7" id="KW-1185">Reference proteome</keyword>
<keyword evidence="2" id="KW-1133">Transmembrane helix</keyword>
<keyword evidence="3" id="KW-0732">Signal</keyword>
<feature type="transmembrane region" description="Helical" evidence="2">
    <location>
        <begin position="110"/>
        <end position="130"/>
    </location>
</feature>
<evidence type="ECO:0000256" key="3">
    <source>
        <dbReference type="SAM" id="SignalP"/>
    </source>
</evidence>
<sequence length="365" mass="36759">MNLWAVLLTGLLAGGVSCAAVQGGLLAGLVTRQQRAEAAATPKKGRTPQDGPGATATAISQPAGSWRGQLGDDLAPVAGFLAGKLVSHTLFGALLGALGSAIELSAHLRATVQILAGLLIVAFGLAQLGVPGFKGFTLSPPDSWVRLVRIRARSTSAFAPAILGFAAILIPCGVTISVMAIAMTTGSAWQGATTMSVFVIGTAPLFTLIGYAANKAATSWKGRLATATGLVVFAAGLYTFNKGLTLMGSPLAAQNLTRAVGIGQAAAPDASTVTVTEGIQTGVITVTAGRYSPANLALKSGFPTTLIFRSQDAFGCVAALEVPSVGVQAVLPATGDTPIDLGVIKAGQIDYSCSMGMYSGTITVT</sequence>
<dbReference type="SUPFAM" id="SSF49503">
    <property type="entry name" value="Cupredoxins"/>
    <property type="match status" value="1"/>
</dbReference>
<feature type="transmembrane region" description="Helical" evidence="2">
    <location>
        <begin position="195"/>
        <end position="214"/>
    </location>
</feature>
<reference evidence="6 7" key="1">
    <citation type="submission" date="2019-06" db="EMBL/GenBank/DDBJ databases">
        <title>Sequencing the genomes of 1000 actinobacteria strains.</title>
        <authorList>
            <person name="Klenk H.-P."/>
        </authorList>
    </citation>
    <scope>NUCLEOTIDE SEQUENCE [LARGE SCALE GENOMIC DNA]</scope>
    <source>
        <strain evidence="6 7">DSM 25218</strain>
    </source>
</reference>
<keyword evidence="2" id="KW-0472">Membrane</keyword>
<evidence type="ECO:0000259" key="4">
    <source>
        <dbReference type="Pfam" id="PF13386"/>
    </source>
</evidence>
<dbReference type="InterPro" id="IPR039447">
    <property type="entry name" value="UreH-like_TM_dom"/>
</dbReference>
<feature type="signal peptide" evidence="3">
    <location>
        <begin position="1"/>
        <end position="19"/>
    </location>
</feature>
<dbReference type="PANTHER" id="PTHR42208">
    <property type="entry name" value="HEAVY METAL TRANSPORTER-RELATED"/>
    <property type="match status" value="1"/>
</dbReference>
<dbReference type="Pfam" id="PF13473">
    <property type="entry name" value="Cupredoxin_1"/>
    <property type="match status" value="1"/>
</dbReference>
<dbReference type="Proteomes" id="UP000320209">
    <property type="component" value="Unassembled WGS sequence"/>
</dbReference>
<dbReference type="Gene3D" id="2.60.40.420">
    <property type="entry name" value="Cupredoxins - blue copper proteins"/>
    <property type="match status" value="1"/>
</dbReference>
<evidence type="ECO:0000313" key="7">
    <source>
        <dbReference type="Proteomes" id="UP000320209"/>
    </source>
</evidence>
<dbReference type="InterPro" id="IPR028096">
    <property type="entry name" value="EfeO_Cupredoxin"/>
</dbReference>
<feature type="transmembrane region" description="Helical" evidence="2">
    <location>
        <begin position="157"/>
        <end position="183"/>
    </location>
</feature>
<dbReference type="InterPro" id="IPR008972">
    <property type="entry name" value="Cupredoxin"/>
</dbReference>
<evidence type="ECO:0000259" key="5">
    <source>
        <dbReference type="Pfam" id="PF13473"/>
    </source>
</evidence>
<evidence type="ECO:0000313" key="6">
    <source>
        <dbReference type="EMBL" id="TQL68907.1"/>
    </source>
</evidence>
<keyword evidence="2" id="KW-0812">Transmembrane</keyword>
<dbReference type="PANTHER" id="PTHR42208:SF1">
    <property type="entry name" value="HEAVY METAL TRANSPORTER"/>
    <property type="match status" value="1"/>
</dbReference>
<feature type="transmembrane region" description="Helical" evidence="2">
    <location>
        <begin position="220"/>
        <end position="240"/>
    </location>
</feature>
<evidence type="ECO:0000256" key="1">
    <source>
        <dbReference type="SAM" id="MobiDB-lite"/>
    </source>
</evidence>
<comment type="caution">
    <text evidence="6">The sequence shown here is derived from an EMBL/GenBank/DDBJ whole genome shotgun (WGS) entry which is preliminary data.</text>
</comment>
<feature type="region of interest" description="Disordered" evidence="1">
    <location>
        <begin position="38"/>
        <end position="58"/>
    </location>
</feature>
<proteinExistence type="predicted"/>
<feature type="chain" id="PRO_5038830399" evidence="3">
    <location>
        <begin position="20"/>
        <end position="365"/>
    </location>
</feature>
<evidence type="ECO:0000256" key="2">
    <source>
        <dbReference type="SAM" id="Phobius"/>
    </source>
</evidence>
<organism evidence="6 7">
    <name type="scientific">Nocardioides albertanoniae</name>
    <dbReference type="NCBI Taxonomy" id="1175486"/>
    <lineage>
        <taxon>Bacteria</taxon>
        <taxon>Bacillati</taxon>
        <taxon>Actinomycetota</taxon>
        <taxon>Actinomycetes</taxon>
        <taxon>Propionibacteriales</taxon>
        <taxon>Nocardioidaceae</taxon>
        <taxon>Nocardioides</taxon>
    </lineage>
</organism>
<feature type="domain" description="EfeO-type cupredoxin-like" evidence="5">
    <location>
        <begin position="276"/>
        <end position="364"/>
    </location>
</feature>
<feature type="domain" description="Urease accessory protein UreH-like transmembrane" evidence="4">
    <location>
        <begin position="6"/>
        <end position="238"/>
    </location>
</feature>
<protein>
    <submittedName>
        <fullName evidence="6">Sulfite exporter TauE/SafE</fullName>
    </submittedName>
</protein>
<name>A0A543A8J2_9ACTN</name>
<dbReference type="EMBL" id="VFOV01000001">
    <property type="protein sequence ID" value="TQL68907.1"/>
    <property type="molecule type" value="Genomic_DNA"/>
</dbReference>
<accession>A0A543A8J2</accession>
<gene>
    <name evidence="6" type="ORF">FB381_2808</name>
</gene>
<dbReference type="AlphaFoldDB" id="A0A543A8J2"/>
<feature type="transmembrane region" description="Helical" evidence="2">
    <location>
        <begin position="74"/>
        <end position="98"/>
    </location>
</feature>
<dbReference type="Pfam" id="PF13386">
    <property type="entry name" value="DsbD_2"/>
    <property type="match status" value="1"/>
</dbReference>